<organism evidence="2 3">
    <name type="scientific">Ascobolus immersus RN42</name>
    <dbReference type="NCBI Taxonomy" id="1160509"/>
    <lineage>
        <taxon>Eukaryota</taxon>
        <taxon>Fungi</taxon>
        <taxon>Dikarya</taxon>
        <taxon>Ascomycota</taxon>
        <taxon>Pezizomycotina</taxon>
        <taxon>Pezizomycetes</taxon>
        <taxon>Pezizales</taxon>
        <taxon>Ascobolaceae</taxon>
        <taxon>Ascobolus</taxon>
    </lineage>
</organism>
<sequence length="117" mass="12869">MEQQWLGDGRRAQQTFLWYQCCQRFFRLFKARKSLTTSGVGSRPSGKVVLAWAWLLCTTCRLYATVVTQSRCFGDKKSIFVVASGIPYGSSGGMSPATNDENSERIGVATGSEAELA</sequence>
<dbReference type="Proteomes" id="UP000275078">
    <property type="component" value="Unassembled WGS sequence"/>
</dbReference>
<proteinExistence type="predicted"/>
<feature type="region of interest" description="Disordered" evidence="1">
    <location>
        <begin position="89"/>
        <end position="117"/>
    </location>
</feature>
<dbReference type="EMBL" id="ML119774">
    <property type="protein sequence ID" value="RPA75004.1"/>
    <property type="molecule type" value="Genomic_DNA"/>
</dbReference>
<evidence type="ECO:0000313" key="3">
    <source>
        <dbReference type="Proteomes" id="UP000275078"/>
    </source>
</evidence>
<evidence type="ECO:0000256" key="1">
    <source>
        <dbReference type="SAM" id="MobiDB-lite"/>
    </source>
</evidence>
<evidence type="ECO:0000313" key="2">
    <source>
        <dbReference type="EMBL" id="RPA75004.1"/>
    </source>
</evidence>
<dbReference type="AlphaFoldDB" id="A0A3N4HZA9"/>
<accession>A0A3N4HZA9</accession>
<protein>
    <submittedName>
        <fullName evidence="2">Uncharacterized protein</fullName>
    </submittedName>
</protein>
<reference evidence="2 3" key="1">
    <citation type="journal article" date="2018" name="Nat. Ecol. Evol.">
        <title>Pezizomycetes genomes reveal the molecular basis of ectomycorrhizal truffle lifestyle.</title>
        <authorList>
            <person name="Murat C."/>
            <person name="Payen T."/>
            <person name="Noel B."/>
            <person name="Kuo A."/>
            <person name="Morin E."/>
            <person name="Chen J."/>
            <person name="Kohler A."/>
            <person name="Krizsan K."/>
            <person name="Balestrini R."/>
            <person name="Da Silva C."/>
            <person name="Montanini B."/>
            <person name="Hainaut M."/>
            <person name="Levati E."/>
            <person name="Barry K.W."/>
            <person name="Belfiori B."/>
            <person name="Cichocki N."/>
            <person name="Clum A."/>
            <person name="Dockter R.B."/>
            <person name="Fauchery L."/>
            <person name="Guy J."/>
            <person name="Iotti M."/>
            <person name="Le Tacon F."/>
            <person name="Lindquist E.A."/>
            <person name="Lipzen A."/>
            <person name="Malagnac F."/>
            <person name="Mello A."/>
            <person name="Molinier V."/>
            <person name="Miyauchi S."/>
            <person name="Poulain J."/>
            <person name="Riccioni C."/>
            <person name="Rubini A."/>
            <person name="Sitrit Y."/>
            <person name="Splivallo R."/>
            <person name="Traeger S."/>
            <person name="Wang M."/>
            <person name="Zifcakova L."/>
            <person name="Wipf D."/>
            <person name="Zambonelli A."/>
            <person name="Paolocci F."/>
            <person name="Nowrousian M."/>
            <person name="Ottonello S."/>
            <person name="Baldrian P."/>
            <person name="Spatafora J.W."/>
            <person name="Henrissat B."/>
            <person name="Nagy L.G."/>
            <person name="Aury J.M."/>
            <person name="Wincker P."/>
            <person name="Grigoriev I.V."/>
            <person name="Bonfante P."/>
            <person name="Martin F.M."/>
        </authorList>
    </citation>
    <scope>NUCLEOTIDE SEQUENCE [LARGE SCALE GENOMIC DNA]</scope>
    <source>
        <strain evidence="2 3">RN42</strain>
    </source>
</reference>
<name>A0A3N4HZA9_ASCIM</name>
<gene>
    <name evidence="2" type="ORF">BJ508DRAFT_312367</name>
</gene>
<keyword evidence="3" id="KW-1185">Reference proteome</keyword>